<dbReference type="Pfam" id="PF00581">
    <property type="entry name" value="Rhodanese"/>
    <property type="match status" value="1"/>
</dbReference>
<dbReference type="EMBL" id="AZDA01000133">
    <property type="protein sequence ID" value="KRK32842.1"/>
    <property type="molecule type" value="Genomic_DNA"/>
</dbReference>
<reference evidence="2 3" key="1">
    <citation type="journal article" date="2015" name="Genome Announc.">
        <title>Expanding the biotechnology potential of lactobacilli through comparative genomics of 213 strains and associated genera.</title>
        <authorList>
            <person name="Sun Z."/>
            <person name="Harris H.M."/>
            <person name="McCann A."/>
            <person name="Guo C."/>
            <person name="Argimon S."/>
            <person name="Zhang W."/>
            <person name="Yang X."/>
            <person name="Jeffery I.B."/>
            <person name="Cooney J.C."/>
            <person name="Kagawa T.F."/>
            <person name="Liu W."/>
            <person name="Song Y."/>
            <person name="Salvetti E."/>
            <person name="Wrobel A."/>
            <person name="Rasinkangas P."/>
            <person name="Parkhill J."/>
            <person name="Rea M.C."/>
            <person name="O'Sullivan O."/>
            <person name="Ritari J."/>
            <person name="Douillard F.P."/>
            <person name="Paul Ross R."/>
            <person name="Yang R."/>
            <person name="Briner A.E."/>
            <person name="Felis G.E."/>
            <person name="de Vos W.M."/>
            <person name="Barrangou R."/>
            <person name="Klaenhammer T.R."/>
            <person name="Caufield P.W."/>
            <person name="Cui Y."/>
            <person name="Zhang H."/>
            <person name="O'Toole P.W."/>
        </authorList>
    </citation>
    <scope>NUCLEOTIDE SEQUENCE [LARGE SCALE GENOMIC DNA]</scope>
    <source>
        <strain evidence="2 3">DSM 20003</strain>
    </source>
</reference>
<evidence type="ECO:0000259" key="1">
    <source>
        <dbReference type="PROSITE" id="PS50206"/>
    </source>
</evidence>
<gene>
    <name evidence="2" type="ORF">FC07_GL001586</name>
</gene>
<name>A0A0R1GNC8_9LACO</name>
<protein>
    <recommendedName>
        <fullName evidence="1">Rhodanese domain-containing protein</fullName>
    </recommendedName>
</protein>
<organism evidence="2 3">
    <name type="scientific">Loigolactobacillus bifermentans DSM 20003</name>
    <dbReference type="NCBI Taxonomy" id="1423726"/>
    <lineage>
        <taxon>Bacteria</taxon>
        <taxon>Bacillati</taxon>
        <taxon>Bacillota</taxon>
        <taxon>Bacilli</taxon>
        <taxon>Lactobacillales</taxon>
        <taxon>Lactobacillaceae</taxon>
        <taxon>Loigolactobacillus</taxon>
    </lineage>
</organism>
<dbReference type="SMART" id="SM00450">
    <property type="entry name" value="RHOD"/>
    <property type="match status" value="1"/>
</dbReference>
<dbReference type="OrthoDB" id="9800872at2"/>
<dbReference type="STRING" id="1423726.FC07_GL001586"/>
<dbReference type="AlphaFoldDB" id="A0A0R1GNC8"/>
<dbReference type="InterPro" id="IPR036873">
    <property type="entry name" value="Rhodanese-like_dom_sf"/>
</dbReference>
<dbReference type="InterPro" id="IPR050229">
    <property type="entry name" value="GlpE_sulfurtransferase"/>
</dbReference>
<dbReference type="SUPFAM" id="SSF52821">
    <property type="entry name" value="Rhodanese/Cell cycle control phosphatase"/>
    <property type="match status" value="1"/>
</dbReference>
<feature type="domain" description="Rhodanese" evidence="1">
    <location>
        <begin position="21"/>
        <end position="105"/>
    </location>
</feature>
<sequence length="107" mass="12315">MFWRWEKIKMNITVTELARRLQQPIQLLDVRRPDEYFAGHIDQALNVPYEVIRYLPAQISKTQPVYLICTGGVRSVWAAKKLQQQGYQVINVLAGMDAWTGPVVTGQ</sequence>
<accession>A0A0R1GNC8</accession>
<dbReference type="RefSeq" id="WP_057905625.1">
    <property type="nucleotide sequence ID" value="NZ_AZDA01000133.1"/>
</dbReference>
<dbReference type="PANTHER" id="PTHR43031:SF1">
    <property type="entry name" value="PYRIDINE NUCLEOTIDE-DISULPHIDE OXIDOREDUCTASE"/>
    <property type="match status" value="1"/>
</dbReference>
<dbReference type="PROSITE" id="PS50206">
    <property type="entry name" value="RHODANESE_3"/>
    <property type="match status" value="1"/>
</dbReference>
<dbReference type="CDD" id="cd00158">
    <property type="entry name" value="RHOD"/>
    <property type="match status" value="1"/>
</dbReference>
<evidence type="ECO:0000313" key="3">
    <source>
        <dbReference type="Proteomes" id="UP000051461"/>
    </source>
</evidence>
<dbReference type="Proteomes" id="UP000051461">
    <property type="component" value="Unassembled WGS sequence"/>
</dbReference>
<dbReference type="PANTHER" id="PTHR43031">
    <property type="entry name" value="FAD-DEPENDENT OXIDOREDUCTASE"/>
    <property type="match status" value="1"/>
</dbReference>
<comment type="caution">
    <text evidence="2">The sequence shown here is derived from an EMBL/GenBank/DDBJ whole genome shotgun (WGS) entry which is preliminary data.</text>
</comment>
<dbReference type="PATRIC" id="fig|1423726.3.peg.1645"/>
<keyword evidence="3" id="KW-1185">Reference proteome</keyword>
<dbReference type="InterPro" id="IPR001763">
    <property type="entry name" value="Rhodanese-like_dom"/>
</dbReference>
<dbReference type="Gene3D" id="3.40.250.10">
    <property type="entry name" value="Rhodanese-like domain"/>
    <property type="match status" value="1"/>
</dbReference>
<proteinExistence type="predicted"/>
<evidence type="ECO:0000313" key="2">
    <source>
        <dbReference type="EMBL" id="KRK32842.1"/>
    </source>
</evidence>